<gene>
    <name evidence="1" type="ORF">GC106_29650</name>
</gene>
<proteinExistence type="predicted"/>
<accession>A0ABX2F425</accession>
<reference evidence="1 2" key="1">
    <citation type="submission" date="2020-01" db="EMBL/GenBank/DDBJ databases">
        <title>Kibdelosporangium persica a novel Actinomycetes from a hot desert in Iran.</title>
        <authorList>
            <person name="Safaei N."/>
            <person name="Zaburannyi N."/>
            <person name="Mueller R."/>
            <person name="Wink J."/>
        </authorList>
    </citation>
    <scope>NUCLEOTIDE SEQUENCE [LARGE SCALE GENOMIC DNA]</scope>
    <source>
        <strain evidence="1 2">4NS15</strain>
    </source>
</reference>
<dbReference type="EMBL" id="JAAATY010000007">
    <property type="protein sequence ID" value="NRN65750.1"/>
    <property type="molecule type" value="Genomic_DNA"/>
</dbReference>
<sequence length="126" mass="14295">MTHARKTALINIRGWLEGSQDGLELAQRFIQDDAANNWYNFGWTFPHQQVTGHWYAFFGLHVDDGNVDWFLNQLRHLATLAASGAKPLIRGLFVISNEEKTMSQVHVRDGHVHITPGDPKLAYLDA</sequence>
<organism evidence="1 2">
    <name type="scientific">Kibdelosporangium persicum</name>
    <dbReference type="NCBI Taxonomy" id="2698649"/>
    <lineage>
        <taxon>Bacteria</taxon>
        <taxon>Bacillati</taxon>
        <taxon>Actinomycetota</taxon>
        <taxon>Actinomycetes</taxon>
        <taxon>Pseudonocardiales</taxon>
        <taxon>Pseudonocardiaceae</taxon>
        <taxon>Kibdelosporangium</taxon>
    </lineage>
</organism>
<keyword evidence="2" id="KW-1185">Reference proteome</keyword>
<protein>
    <submittedName>
        <fullName evidence="1">Uncharacterized protein</fullName>
    </submittedName>
</protein>
<evidence type="ECO:0000313" key="2">
    <source>
        <dbReference type="Proteomes" id="UP000763557"/>
    </source>
</evidence>
<comment type="caution">
    <text evidence="1">The sequence shown here is derived from an EMBL/GenBank/DDBJ whole genome shotgun (WGS) entry which is preliminary data.</text>
</comment>
<dbReference type="Proteomes" id="UP000763557">
    <property type="component" value="Unassembled WGS sequence"/>
</dbReference>
<name>A0ABX2F425_9PSEU</name>
<dbReference type="RefSeq" id="WP_173130348.1">
    <property type="nucleotide sequence ID" value="NZ_CBCSGW010000026.1"/>
</dbReference>
<evidence type="ECO:0000313" key="1">
    <source>
        <dbReference type="EMBL" id="NRN65750.1"/>
    </source>
</evidence>